<organism evidence="2 3">
    <name type="scientific">Actinopolymorpha pittospori</name>
    <dbReference type="NCBI Taxonomy" id="648752"/>
    <lineage>
        <taxon>Bacteria</taxon>
        <taxon>Bacillati</taxon>
        <taxon>Actinomycetota</taxon>
        <taxon>Actinomycetes</taxon>
        <taxon>Propionibacteriales</taxon>
        <taxon>Actinopolymorphaceae</taxon>
        <taxon>Actinopolymorpha</taxon>
    </lineage>
</organism>
<comment type="caution">
    <text evidence="2">The sequence shown here is derived from an EMBL/GenBank/DDBJ whole genome shotgun (WGS) entry which is preliminary data.</text>
</comment>
<evidence type="ECO:0000313" key="2">
    <source>
        <dbReference type="EMBL" id="MBE1608024.1"/>
    </source>
</evidence>
<protein>
    <submittedName>
        <fullName evidence="2">Uncharacterized protein</fullName>
    </submittedName>
</protein>
<accession>A0A927MXC6</accession>
<evidence type="ECO:0000256" key="1">
    <source>
        <dbReference type="SAM" id="MobiDB-lite"/>
    </source>
</evidence>
<dbReference type="EMBL" id="JADBEM010000001">
    <property type="protein sequence ID" value="MBE1608024.1"/>
    <property type="molecule type" value="Genomic_DNA"/>
</dbReference>
<dbReference type="Proteomes" id="UP000638648">
    <property type="component" value="Unassembled WGS sequence"/>
</dbReference>
<dbReference type="RefSeq" id="WP_192751879.1">
    <property type="nucleotide sequence ID" value="NZ_BAABJL010000040.1"/>
</dbReference>
<feature type="region of interest" description="Disordered" evidence="1">
    <location>
        <begin position="58"/>
        <end position="105"/>
    </location>
</feature>
<dbReference type="AlphaFoldDB" id="A0A927MXC6"/>
<proteinExistence type="predicted"/>
<feature type="compositionally biased region" description="Polar residues" evidence="1">
    <location>
        <begin position="58"/>
        <end position="67"/>
    </location>
</feature>
<evidence type="ECO:0000313" key="3">
    <source>
        <dbReference type="Proteomes" id="UP000638648"/>
    </source>
</evidence>
<reference evidence="2" key="1">
    <citation type="submission" date="2020-10" db="EMBL/GenBank/DDBJ databases">
        <title>Sequencing the genomes of 1000 actinobacteria strains.</title>
        <authorList>
            <person name="Klenk H.-P."/>
        </authorList>
    </citation>
    <scope>NUCLEOTIDE SEQUENCE</scope>
    <source>
        <strain evidence="2">DSM 45354</strain>
    </source>
</reference>
<gene>
    <name evidence="2" type="ORF">HEB94_004872</name>
</gene>
<keyword evidence="3" id="KW-1185">Reference proteome</keyword>
<name>A0A927MXC6_9ACTN</name>
<sequence length="105" mass="11757">MECVEYGWAMLGWVDERADNDELRAQYLAILNRVRRIDSLLDHLDGCLQGLEDVLTESRSGPQQTSFAAKPPCARKRSRPAPAPTALLDRRHLTSDAPGRGVREV</sequence>